<reference evidence="2" key="2">
    <citation type="submission" date="2020-09" db="EMBL/GenBank/DDBJ databases">
        <authorList>
            <person name="Sun Q."/>
            <person name="Kim S."/>
        </authorList>
    </citation>
    <scope>NUCLEOTIDE SEQUENCE</scope>
    <source>
        <strain evidence="2">KCTC 32437</strain>
    </source>
</reference>
<dbReference type="AlphaFoldDB" id="A0A918VNI0"/>
<proteinExistence type="predicted"/>
<accession>A0A918VNI0</accession>
<name>A0A918VNI0_9HYPH</name>
<feature type="compositionally biased region" description="Basic and acidic residues" evidence="1">
    <location>
        <begin position="43"/>
        <end position="64"/>
    </location>
</feature>
<organism evidence="2 3">
    <name type="scientific">Devosia pacifica</name>
    <dbReference type="NCBI Taxonomy" id="1335967"/>
    <lineage>
        <taxon>Bacteria</taxon>
        <taxon>Pseudomonadati</taxon>
        <taxon>Pseudomonadota</taxon>
        <taxon>Alphaproteobacteria</taxon>
        <taxon>Hyphomicrobiales</taxon>
        <taxon>Devosiaceae</taxon>
        <taxon>Devosia</taxon>
    </lineage>
</organism>
<reference evidence="2" key="1">
    <citation type="journal article" date="2014" name="Int. J. Syst. Evol. Microbiol.">
        <title>Complete genome sequence of Corynebacterium casei LMG S-19264T (=DSM 44701T), isolated from a smear-ripened cheese.</title>
        <authorList>
            <consortium name="US DOE Joint Genome Institute (JGI-PGF)"/>
            <person name="Walter F."/>
            <person name="Albersmeier A."/>
            <person name="Kalinowski J."/>
            <person name="Ruckert C."/>
        </authorList>
    </citation>
    <scope>NUCLEOTIDE SEQUENCE</scope>
    <source>
        <strain evidence="2">KCTC 32437</strain>
    </source>
</reference>
<evidence type="ECO:0000256" key="1">
    <source>
        <dbReference type="SAM" id="MobiDB-lite"/>
    </source>
</evidence>
<evidence type="ECO:0000313" key="2">
    <source>
        <dbReference type="EMBL" id="GHA15261.1"/>
    </source>
</evidence>
<dbReference type="Proteomes" id="UP000646579">
    <property type="component" value="Unassembled WGS sequence"/>
</dbReference>
<comment type="caution">
    <text evidence="2">The sequence shown here is derived from an EMBL/GenBank/DDBJ whole genome shotgun (WGS) entry which is preliminary data.</text>
</comment>
<sequence length="64" mass="7195">MMPSELVDSGKPIIRRGDTEPTQPQALVSWCDHPGCTAFAPHGYRDGNGRQKTYCREHKPENRA</sequence>
<gene>
    <name evidence="2" type="ORF">GCM10007989_07530</name>
</gene>
<feature type="region of interest" description="Disordered" evidence="1">
    <location>
        <begin position="42"/>
        <end position="64"/>
    </location>
</feature>
<keyword evidence="3" id="KW-1185">Reference proteome</keyword>
<feature type="region of interest" description="Disordered" evidence="1">
    <location>
        <begin position="1"/>
        <end position="21"/>
    </location>
</feature>
<dbReference type="EMBL" id="BMZE01000001">
    <property type="protein sequence ID" value="GHA15261.1"/>
    <property type="molecule type" value="Genomic_DNA"/>
</dbReference>
<evidence type="ECO:0000313" key="3">
    <source>
        <dbReference type="Proteomes" id="UP000646579"/>
    </source>
</evidence>
<protein>
    <submittedName>
        <fullName evidence="2">Uncharacterized protein</fullName>
    </submittedName>
</protein>